<keyword evidence="7 8" id="KW-0472">Membrane</keyword>
<evidence type="ECO:0000256" key="8">
    <source>
        <dbReference type="RuleBase" id="RU365088"/>
    </source>
</evidence>
<evidence type="ECO:0000256" key="6">
    <source>
        <dbReference type="ARBA" id="ARBA00022989"/>
    </source>
</evidence>
<feature type="transmembrane region" description="Helical" evidence="8">
    <location>
        <begin position="370"/>
        <end position="389"/>
    </location>
</feature>
<feature type="transmembrane region" description="Helical" evidence="8">
    <location>
        <begin position="59"/>
        <end position="82"/>
    </location>
</feature>
<dbReference type="GO" id="GO:0042910">
    <property type="term" value="F:xenobiotic transmembrane transporter activity"/>
    <property type="evidence" value="ECO:0007669"/>
    <property type="project" value="InterPro"/>
</dbReference>
<feature type="transmembrane region" description="Helical" evidence="8">
    <location>
        <begin position="123"/>
        <end position="141"/>
    </location>
</feature>
<keyword evidence="11" id="KW-1185">Reference proteome</keyword>
<feature type="transmembrane region" description="Helical" evidence="8">
    <location>
        <begin position="94"/>
        <end position="117"/>
    </location>
</feature>
<keyword evidence="8" id="KW-0997">Cell inner membrane</keyword>
<dbReference type="PANTHER" id="PTHR23502:SF162">
    <property type="entry name" value="INNER MEMBRANE TRANSPORT PROTEIN YDHC"/>
    <property type="match status" value="1"/>
</dbReference>
<feature type="transmembrane region" description="Helical" evidence="8">
    <location>
        <begin position="28"/>
        <end position="47"/>
    </location>
</feature>
<reference evidence="10 11" key="1">
    <citation type="submission" date="2019-02" db="EMBL/GenBank/DDBJ databases">
        <title>Shewanella sp. D4-2 isolated from Dokdo Island.</title>
        <authorList>
            <person name="Baek K."/>
        </authorList>
    </citation>
    <scope>NUCLEOTIDE SEQUENCE [LARGE SCALE GENOMIC DNA]</scope>
    <source>
        <strain evidence="10 11">D4-2</strain>
    </source>
</reference>
<dbReference type="Gene3D" id="1.20.1720.10">
    <property type="entry name" value="Multidrug resistance protein D"/>
    <property type="match status" value="1"/>
</dbReference>
<gene>
    <name evidence="10" type="ORF">EXU30_00875</name>
</gene>
<dbReference type="PROSITE" id="PS50850">
    <property type="entry name" value="MFS"/>
    <property type="match status" value="1"/>
</dbReference>
<proteinExistence type="inferred from homology"/>
<evidence type="ECO:0000259" key="9">
    <source>
        <dbReference type="PROSITE" id="PS50850"/>
    </source>
</evidence>
<dbReference type="AlphaFoldDB" id="A0A411PD12"/>
<comment type="similarity">
    <text evidence="2 8">Belongs to the major facilitator superfamily. Bcr/CmlA family.</text>
</comment>
<feature type="transmembrane region" description="Helical" evidence="8">
    <location>
        <begin position="180"/>
        <end position="202"/>
    </location>
</feature>
<organism evidence="10 11">
    <name type="scientific">Shewanella maritima</name>
    <dbReference type="NCBI Taxonomy" id="2520507"/>
    <lineage>
        <taxon>Bacteria</taxon>
        <taxon>Pseudomonadati</taxon>
        <taxon>Pseudomonadota</taxon>
        <taxon>Gammaproteobacteria</taxon>
        <taxon>Alteromonadales</taxon>
        <taxon>Shewanellaceae</taxon>
        <taxon>Shewanella</taxon>
    </lineage>
</organism>
<evidence type="ECO:0000256" key="7">
    <source>
        <dbReference type="ARBA" id="ARBA00023136"/>
    </source>
</evidence>
<keyword evidence="5 8" id="KW-0812">Transmembrane</keyword>
<dbReference type="PANTHER" id="PTHR23502">
    <property type="entry name" value="MAJOR FACILITATOR SUPERFAMILY"/>
    <property type="match status" value="1"/>
</dbReference>
<feature type="transmembrane region" description="Helical" evidence="8">
    <location>
        <begin position="304"/>
        <end position="322"/>
    </location>
</feature>
<evidence type="ECO:0000256" key="2">
    <source>
        <dbReference type="ARBA" id="ARBA00006236"/>
    </source>
</evidence>
<evidence type="ECO:0000256" key="5">
    <source>
        <dbReference type="ARBA" id="ARBA00022692"/>
    </source>
</evidence>
<dbReference type="Pfam" id="PF07690">
    <property type="entry name" value="MFS_1"/>
    <property type="match status" value="1"/>
</dbReference>
<evidence type="ECO:0000313" key="10">
    <source>
        <dbReference type="EMBL" id="QBF81408.1"/>
    </source>
</evidence>
<dbReference type="KEGG" id="smai:EXU30_00875"/>
<keyword evidence="3 8" id="KW-0813">Transport</keyword>
<feature type="transmembrane region" description="Helical" evidence="8">
    <location>
        <begin position="328"/>
        <end position="349"/>
    </location>
</feature>
<evidence type="ECO:0000256" key="3">
    <source>
        <dbReference type="ARBA" id="ARBA00022448"/>
    </source>
</evidence>
<dbReference type="GO" id="GO:0005886">
    <property type="term" value="C:plasma membrane"/>
    <property type="evidence" value="ECO:0007669"/>
    <property type="project" value="UniProtKB-SubCell"/>
</dbReference>
<evidence type="ECO:0000256" key="4">
    <source>
        <dbReference type="ARBA" id="ARBA00022475"/>
    </source>
</evidence>
<feature type="transmembrane region" description="Helical" evidence="8">
    <location>
        <begin position="153"/>
        <end position="174"/>
    </location>
</feature>
<dbReference type="SUPFAM" id="SSF103473">
    <property type="entry name" value="MFS general substrate transporter"/>
    <property type="match status" value="1"/>
</dbReference>
<name>A0A411PD12_9GAMM</name>
<dbReference type="EMBL" id="CP036200">
    <property type="protein sequence ID" value="QBF81408.1"/>
    <property type="molecule type" value="Genomic_DNA"/>
</dbReference>
<dbReference type="Proteomes" id="UP000291106">
    <property type="component" value="Chromosome"/>
</dbReference>
<dbReference type="InterPro" id="IPR004812">
    <property type="entry name" value="Efflux_drug-R_Bcr/CmlA"/>
</dbReference>
<dbReference type="InterPro" id="IPR011701">
    <property type="entry name" value="MFS"/>
</dbReference>
<feature type="transmembrane region" description="Helical" evidence="8">
    <location>
        <begin position="235"/>
        <end position="259"/>
    </location>
</feature>
<protein>
    <recommendedName>
        <fullName evidence="8">Bcr/CflA family efflux transporter</fullName>
    </recommendedName>
</protein>
<keyword evidence="4" id="KW-1003">Cell membrane</keyword>
<dbReference type="GO" id="GO:1990961">
    <property type="term" value="P:xenobiotic detoxification by transmembrane export across the plasma membrane"/>
    <property type="evidence" value="ECO:0007669"/>
    <property type="project" value="InterPro"/>
</dbReference>
<sequence length="412" mass="45199">MRDRFRDSESSKMTNHVKTNSIIGQYGYYLYLVMLSMLSFVATDMYLPAFKSIESSLGVSASEVAMSLTTFLAGLAIGQLLYGDIVRKYGKRLALMFGLSLFMMSTLAISILDSMLLINICRVFQALGVCSASVIWQALVIEKHSPIESQKMLSNLMPLVALSPAIAPILGALVLEAWGWRSIFVCLAVTAIILMVMTVYFVDKDRPNKLAINTSTNQQATNTQISFTAMLVNRFYLGNVLIFSACSASFFSYLTLWPIVMDKFGYDAGAIAWSFVPQTVMFIVGGFSGKLLINKWGSETALKLELGLFFTTSVLLGLFTLVFEMTSIYPILVVFALQAAANGAIYPITVNQALQTFKGNATKAAGLQNFIQVSCAFFASSLMATFALYGEVAMGWGSLDHLVWSSLRFIGE</sequence>
<dbReference type="InterPro" id="IPR036259">
    <property type="entry name" value="MFS_trans_sf"/>
</dbReference>
<dbReference type="InterPro" id="IPR020846">
    <property type="entry name" value="MFS_dom"/>
</dbReference>
<dbReference type="OrthoDB" id="9814303at2"/>
<dbReference type="NCBIfam" id="TIGR00710">
    <property type="entry name" value="efflux_Bcr_CflA"/>
    <property type="match status" value="1"/>
</dbReference>
<comment type="caution">
    <text evidence="8">Lacks conserved residue(s) required for the propagation of feature annotation.</text>
</comment>
<comment type="subcellular location">
    <subcellularLocation>
        <location evidence="8">Cell inner membrane</location>
        <topology evidence="8">Multi-pass membrane protein</topology>
    </subcellularLocation>
    <subcellularLocation>
        <location evidence="1">Cell membrane</location>
        <topology evidence="1">Multi-pass membrane protein</topology>
    </subcellularLocation>
</comment>
<keyword evidence="6 8" id="KW-1133">Transmembrane helix</keyword>
<dbReference type="CDD" id="cd17320">
    <property type="entry name" value="MFS_MdfA_MDR_like"/>
    <property type="match status" value="1"/>
</dbReference>
<evidence type="ECO:0000256" key="1">
    <source>
        <dbReference type="ARBA" id="ARBA00004651"/>
    </source>
</evidence>
<feature type="transmembrane region" description="Helical" evidence="8">
    <location>
        <begin position="271"/>
        <end position="292"/>
    </location>
</feature>
<evidence type="ECO:0000313" key="11">
    <source>
        <dbReference type="Proteomes" id="UP000291106"/>
    </source>
</evidence>
<accession>A0A411PD12</accession>
<feature type="domain" description="Major facilitator superfamily (MFS) profile" evidence="9">
    <location>
        <begin position="28"/>
        <end position="412"/>
    </location>
</feature>
<dbReference type="NCBIfam" id="NF008270">
    <property type="entry name" value="PRK11043.1"/>
    <property type="match status" value="1"/>
</dbReference>